<name>A0A518CTN6_9PLAN</name>
<keyword evidence="5" id="KW-0418">Kinase</keyword>
<dbReference type="RefSeq" id="WP_144998916.1">
    <property type="nucleotide sequence ID" value="NZ_CP036281.1"/>
</dbReference>
<dbReference type="SUPFAM" id="SSF50998">
    <property type="entry name" value="Quinoprotein alcohol dehydrogenase-like"/>
    <property type="match status" value="2"/>
</dbReference>
<evidence type="ECO:0000256" key="1">
    <source>
        <dbReference type="ARBA" id="ARBA00022574"/>
    </source>
</evidence>
<keyword evidence="5" id="KW-0808">Transferase</keyword>
<proteinExistence type="predicted"/>
<evidence type="ECO:0000259" key="4">
    <source>
        <dbReference type="PROSITE" id="PS50011"/>
    </source>
</evidence>
<dbReference type="InterPro" id="IPR001680">
    <property type="entry name" value="WD40_rpt"/>
</dbReference>
<dbReference type="InterPro" id="IPR015943">
    <property type="entry name" value="WD40/YVTN_repeat-like_dom_sf"/>
</dbReference>
<dbReference type="EMBL" id="CP036281">
    <property type="protein sequence ID" value="QDU82586.1"/>
    <property type="molecule type" value="Genomic_DNA"/>
</dbReference>
<feature type="repeat" description="WD" evidence="3">
    <location>
        <begin position="599"/>
        <end position="640"/>
    </location>
</feature>
<dbReference type="Pfam" id="PF07714">
    <property type="entry name" value="PK_Tyr_Ser-Thr"/>
    <property type="match status" value="1"/>
</dbReference>
<dbReference type="PROSITE" id="PS00108">
    <property type="entry name" value="PROTEIN_KINASE_ST"/>
    <property type="match status" value="1"/>
</dbReference>
<dbReference type="SUPFAM" id="SSF101908">
    <property type="entry name" value="Putative isomerase YbhE"/>
    <property type="match status" value="1"/>
</dbReference>
<dbReference type="InterPro" id="IPR011009">
    <property type="entry name" value="Kinase-like_dom_sf"/>
</dbReference>
<feature type="repeat" description="WD" evidence="3">
    <location>
        <begin position="641"/>
        <end position="682"/>
    </location>
</feature>
<dbReference type="PROSITE" id="PS50082">
    <property type="entry name" value="WD_REPEATS_2"/>
    <property type="match status" value="4"/>
</dbReference>
<dbReference type="SMART" id="SM00220">
    <property type="entry name" value="S_TKc"/>
    <property type="match status" value="1"/>
</dbReference>
<dbReference type="Gene3D" id="3.30.200.20">
    <property type="entry name" value="Phosphorylase Kinase, domain 1"/>
    <property type="match status" value="1"/>
</dbReference>
<protein>
    <submittedName>
        <fullName evidence="5">Serine/threonine-protein kinase PrkC</fullName>
        <ecNumber evidence="5">2.7.11.1</ecNumber>
    </submittedName>
</protein>
<dbReference type="InterPro" id="IPR001245">
    <property type="entry name" value="Ser-Thr/Tyr_kinase_cat_dom"/>
</dbReference>
<evidence type="ECO:0000256" key="3">
    <source>
        <dbReference type="PROSITE-ProRule" id="PRU00221"/>
    </source>
</evidence>
<dbReference type="PROSITE" id="PS50294">
    <property type="entry name" value="WD_REPEATS_REGION"/>
    <property type="match status" value="1"/>
</dbReference>
<dbReference type="PANTHER" id="PTHR19848:SF8">
    <property type="entry name" value="F-BOX AND WD REPEAT DOMAIN CONTAINING 7"/>
    <property type="match status" value="1"/>
</dbReference>
<dbReference type="PANTHER" id="PTHR19848">
    <property type="entry name" value="WD40 REPEAT PROTEIN"/>
    <property type="match status" value="1"/>
</dbReference>
<reference evidence="5 6" key="1">
    <citation type="submission" date="2019-02" db="EMBL/GenBank/DDBJ databases">
        <title>Deep-cultivation of Planctomycetes and their phenomic and genomic characterization uncovers novel biology.</title>
        <authorList>
            <person name="Wiegand S."/>
            <person name="Jogler M."/>
            <person name="Boedeker C."/>
            <person name="Pinto D."/>
            <person name="Vollmers J."/>
            <person name="Rivas-Marin E."/>
            <person name="Kohn T."/>
            <person name="Peeters S.H."/>
            <person name="Heuer A."/>
            <person name="Rast P."/>
            <person name="Oberbeckmann S."/>
            <person name="Bunk B."/>
            <person name="Jeske O."/>
            <person name="Meyerdierks A."/>
            <person name="Storesund J.E."/>
            <person name="Kallscheuer N."/>
            <person name="Luecker S."/>
            <person name="Lage O.M."/>
            <person name="Pohl T."/>
            <person name="Merkel B.J."/>
            <person name="Hornburger P."/>
            <person name="Mueller R.-W."/>
            <person name="Bruemmer F."/>
            <person name="Labrenz M."/>
            <person name="Spormann A.M."/>
            <person name="Op den Camp H."/>
            <person name="Overmann J."/>
            <person name="Amann R."/>
            <person name="Jetten M.S.M."/>
            <person name="Mascher T."/>
            <person name="Medema M.H."/>
            <person name="Devos D.P."/>
            <person name="Kaster A.-K."/>
            <person name="Ovreas L."/>
            <person name="Rohde M."/>
            <person name="Galperin M.Y."/>
            <person name="Jogler C."/>
        </authorList>
    </citation>
    <scope>NUCLEOTIDE SEQUENCE [LARGE SCALE GENOMIC DNA]</scope>
    <source>
        <strain evidence="5 6">Pla110</strain>
    </source>
</reference>
<accession>A0A518CTN6</accession>
<feature type="repeat" description="WD" evidence="3">
    <location>
        <begin position="1426"/>
        <end position="1457"/>
    </location>
</feature>
<dbReference type="GO" id="GO:0004674">
    <property type="term" value="F:protein serine/threonine kinase activity"/>
    <property type="evidence" value="ECO:0007669"/>
    <property type="project" value="UniProtKB-EC"/>
</dbReference>
<dbReference type="CDD" id="cd14014">
    <property type="entry name" value="STKc_PknB_like"/>
    <property type="match status" value="1"/>
</dbReference>
<sequence length="1496" mass="168901">MSCPNSRTIPELRTEQFNSQELNDFLDHVSSCDYCYEVFRSEQSTSNDSNLEIEVHEALENSRLSEEPECREVLSRLLDQQDSNYFQEVSAPVFEPVSPGTILGDFYLEHVIARGGMGTVYAAEQISLKRRVAFKLINTGMQPADGVFQRFTNEAMALSRMDHPQIIPVLTCGHCGNSFYLVMPLIDGINLANLIQRLVDQRSRSTTEVCATTVETDFKEHPLHVSPDEESSFVVNLSNKMNNYCENYPRDIFGGTDIKSPEFIRNVVQQFICLADALQYVHDRGIIHRDIKPSNILIDREGKMRIGDFGVAKLDDNLTMTATHQLLGTPRYMSPEQIPGNKRFVDHRTDIYSLGITLYELLTLKSAFESGSIEEIMFRIEQEQPFSCRIYNPAIPLDLETIILKSIEKSSEDRYVSASLLADDLRRFLENKPVLAKRPGPSEHIIKWISRHRSAAAAIVAGMALMLIMSIVILAKVSDAVRKMEASQKVAEESLDQAIETTYASSFALGFRAYQDYDLSSAMEILKADKFKTSSKDYRGFEWPLLMQRIQGDSTSMPLSNKPLYCIAECDDRRLLAVAGQEAVIYLVNALDFSVQKTILTNQSEINDLDFSKEGSRLVSAEDNGSICVWNCQNGEQLLTIPAHDGVVYSASFFKDDSRIISHARDKEFNIWHSDTGENLDELKHHDDRIVISTINSSERLLASISRDHKLLVYDLVEQRLVLKKSIPQENSRVSVTALTFSPDSRFLYYGRKQGLISREDLLTKKHEDVASHRDEITSIRFDSEGSRLFTADVSGLVHIWSISDQNNAGQEVADSLTPMDRWTTPEPSRPGGFDVHPNGTWACIYHKGEVSFLNLQTRERQTLDFPATADLLNPDYSRGPDEDLLCFSPDGKWLTFLTEVFHLEDGKWSHHVKMSYLAKRCFALEYTNDSRSLISSIGSGRIIFADSWKGTHIDQPFKADDLNYRNLEQSDVIAVSNKDSFVAVGSYNCDILLYDVGTKNKIGDLPGNNHGIEDMDFSPDESVLAIARSSGNEIEFWHTQGDDSAESTQALEHDSNHIKCIQYSPNGLWLATSAEDNDGTVYLWDLNREQIIWRRPVPTSYLTFSTDNQRLYTFNEGVGEICCWDLSSLLSPNNETHLFASQQESSERILKLDSTRLLRRGESIDIVTQSNGNIVSVGEHGKLSVASESNRETIQILNDKHNQIESNVGTRTMSVGGNRLVALKEDQHLEVHGFTEGLFQLEKNIHAPEVTCVKFSSDGHLLFTGTQHGSLQSRDPETLKTVKTWTLAASATIEDIQVSFNGEYVGIIQIDPPGREPGRYLSLLNLSTGEESFPFGPDTDVDCFAFANQHNWISCGIDSRLMIRHLDNQNTTTFQIPKGHFRCIDFAPTDDKVAACSDRKVLLWDMTTHQQLSMLLGFDTNPWELKFSPDGRSLVVIAEDNRLKIWNVKTNQFLKIDDYLKVDTIEFSPEIPGIMSLNRGNPPVINYLDYDWNHD</sequence>
<dbReference type="EC" id="2.7.11.1" evidence="5"/>
<gene>
    <name evidence="5" type="primary">prkC_21</name>
    <name evidence="5" type="ORF">Pla110_43460</name>
</gene>
<dbReference type="KEGG" id="plon:Pla110_43460"/>
<organism evidence="5 6">
    <name type="scientific">Polystyrenella longa</name>
    <dbReference type="NCBI Taxonomy" id="2528007"/>
    <lineage>
        <taxon>Bacteria</taxon>
        <taxon>Pseudomonadati</taxon>
        <taxon>Planctomycetota</taxon>
        <taxon>Planctomycetia</taxon>
        <taxon>Planctomycetales</taxon>
        <taxon>Planctomycetaceae</taxon>
        <taxon>Polystyrenella</taxon>
    </lineage>
</organism>
<dbReference type="SMART" id="SM00320">
    <property type="entry name" value="WD40"/>
    <property type="match status" value="12"/>
</dbReference>
<dbReference type="GO" id="GO:0005524">
    <property type="term" value="F:ATP binding"/>
    <property type="evidence" value="ECO:0007669"/>
    <property type="project" value="InterPro"/>
</dbReference>
<evidence type="ECO:0000313" key="5">
    <source>
        <dbReference type="EMBL" id="QDU82586.1"/>
    </source>
</evidence>
<dbReference type="Gene3D" id="1.10.510.10">
    <property type="entry name" value="Transferase(Phosphotransferase) domain 1"/>
    <property type="match status" value="1"/>
</dbReference>
<keyword evidence="1 3" id="KW-0853">WD repeat</keyword>
<dbReference type="SUPFAM" id="SSF56112">
    <property type="entry name" value="Protein kinase-like (PK-like)"/>
    <property type="match status" value="1"/>
</dbReference>
<feature type="repeat" description="WD" evidence="3">
    <location>
        <begin position="770"/>
        <end position="811"/>
    </location>
</feature>
<keyword evidence="2" id="KW-0677">Repeat</keyword>
<dbReference type="PROSITE" id="PS50011">
    <property type="entry name" value="PROTEIN_KINASE_DOM"/>
    <property type="match status" value="1"/>
</dbReference>
<feature type="domain" description="Protein kinase" evidence="4">
    <location>
        <begin position="106"/>
        <end position="429"/>
    </location>
</feature>
<dbReference type="InterPro" id="IPR000719">
    <property type="entry name" value="Prot_kinase_dom"/>
</dbReference>
<dbReference type="Pfam" id="PF00400">
    <property type="entry name" value="WD40"/>
    <property type="match status" value="5"/>
</dbReference>
<evidence type="ECO:0000256" key="2">
    <source>
        <dbReference type="ARBA" id="ARBA00022737"/>
    </source>
</evidence>
<dbReference type="Gene3D" id="2.130.10.10">
    <property type="entry name" value="YVTN repeat-like/Quinoprotein amine dehydrogenase"/>
    <property type="match status" value="5"/>
</dbReference>
<dbReference type="InterPro" id="IPR011047">
    <property type="entry name" value="Quinoprotein_ADH-like_sf"/>
</dbReference>
<keyword evidence="6" id="KW-1185">Reference proteome</keyword>
<evidence type="ECO:0000313" key="6">
    <source>
        <dbReference type="Proteomes" id="UP000317178"/>
    </source>
</evidence>
<dbReference type="Proteomes" id="UP000317178">
    <property type="component" value="Chromosome"/>
</dbReference>
<dbReference type="InterPro" id="IPR008271">
    <property type="entry name" value="Ser/Thr_kinase_AS"/>
</dbReference>
<dbReference type="OrthoDB" id="500858at2"/>